<dbReference type="InterPro" id="IPR036291">
    <property type="entry name" value="NAD(P)-bd_dom_sf"/>
</dbReference>
<comment type="catalytic activity">
    <reaction evidence="6">
        <text>(R)-pantoate + NADP(+) = 2-dehydropantoate + NADPH + H(+)</text>
        <dbReference type="Rhea" id="RHEA:16233"/>
        <dbReference type="ChEBI" id="CHEBI:11561"/>
        <dbReference type="ChEBI" id="CHEBI:15378"/>
        <dbReference type="ChEBI" id="CHEBI:15980"/>
        <dbReference type="ChEBI" id="CHEBI:57783"/>
        <dbReference type="ChEBI" id="CHEBI:58349"/>
        <dbReference type="EC" id="1.1.1.169"/>
    </reaction>
</comment>
<organism evidence="9 10">
    <name type="scientific">Monilinia fructicola</name>
    <name type="common">Brown rot fungus</name>
    <name type="synonym">Ciboria fructicola</name>
    <dbReference type="NCBI Taxonomy" id="38448"/>
    <lineage>
        <taxon>Eukaryota</taxon>
        <taxon>Fungi</taxon>
        <taxon>Dikarya</taxon>
        <taxon>Ascomycota</taxon>
        <taxon>Pezizomycotina</taxon>
        <taxon>Leotiomycetes</taxon>
        <taxon>Helotiales</taxon>
        <taxon>Sclerotiniaceae</taxon>
        <taxon>Monilinia</taxon>
    </lineage>
</organism>
<gene>
    <name evidence="9" type="ORF">EYC84_007997</name>
</gene>
<evidence type="ECO:0000256" key="6">
    <source>
        <dbReference type="RuleBase" id="RU362068"/>
    </source>
</evidence>
<dbReference type="Gene3D" id="1.10.1040.10">
    <property type="entry name" value="N-(1-d-carboxylethyl)-l-norvaline Dehydrogenase, domain 2"/>
    <property type="match status" value="1"/>
</dbReference>
<protein>
    <recommendedName>
        <fullName evidence="2 6">2-dehydropantoate 2-reductase</fullName>
        <ecNumber evidence="2 6">1.1.1.169</ecNumber>
    </recommendedName>
    <alternativeName>
        <fullName evidence="5 6">Ketopantoate reductase</fullName>
    </alternativeName>
</protein>
<dbReference type="Proteomes" id="UP000322873">
    <property type="component" value="Unassembled WGS sequence"/>
</dbReference>
<dbReference type="InterPro" id="IPR013752">
    <property type="entry name" value="KPA_reductase"/>
</dbReference>
<dbReference type="InterPro" id="IPR050838">
    <property type="entry name" value="Ketopantoate_reductase"/>
</dbReference>
<keyword evidence="10" id="KW-1185">Reference proteome</keyword>
<dbReference type="NCBIfam" id="TIGR00745">
    <property type="entry name" value="apbA_panE"/>
    <property type="match status" value="1"/>
</dbReference>
<accession>A0A5M9JE12</accession>
<evidence type="ECO:0000256" key="5">
    <source>
        <dbReference type="ARBA" id="ARBA00032024"/>
    </source>
</evidence>
<dbReference type="InterPro" id="IPR013328">
    <property type="entry name" value="6PGD_dom2"/>
</dbReference>
<evidence type="ECO:0000259" key="8">
    <source>
        <dbReference type="Pfam" id="PF08546"/>
    </source>
</evidence>
<dbReference type="EMBL" id="VICG01000010">
    <property type="protein sequence ID" value="KAA8567521.1"/>
    <property type="molecule type" value="Genomic_DNA"/>
</dbReference>
<name>A0A5M9JE12_MONFR</name>
<evidence type="ECO:0000256" key="1">
    <source>
        <dbReference type="ARBA" id="ARBA00007870"/>
    </source>
</evidence>
<comment type="similarity">
    <text evidence="1 6">Belongs to the ketopantoate reductase family.</text>
</comment>
<dbReference type="GO" id="GO:0015940">
    <property type="term" value="P:pantothenate biosynthetic process"/>
    <property type="evidence" value="ECO:0007669"/>
    <property type="project" value="InterPro"/>
</dbReference>
<dbReference type="EC" id="1.1.1.169" evidence="2 6"/>
<dbReference type="InterPro" id="IPR003710">
    <property type="entry name" value="ApbA"/>
</dbReference>
<dbReference type="GO" id="GO:0008677">
    <property type="term" value="F:2-dehydropantoate 2-reductase activity"/>
    <property type="evidence" value="ECO:0007669"/>
    <property type="project" value="UniProtKB-EC"/>
</dbReference>
<sequence>MTQSKGPSIKIHHDGTWHGEGHYDSELISEGGNHESSHIKNISNLIVTTKAHKTVDALSMIKHRLSPTSTVLFIHNGMGVIEDLNTYVFPNAQDRPHYLFGVASHGVYQTGPFEAVLAGHGSITIGNPKIDEGESLNSTYLLHQVVNSDLLRASEVPWDEFRLLQLQKLAVNAVINPLTALSHCLNGMIVESSTRGDIGVLFEGLVSEINQVFCSLPELQKIPHLKERFSTKNLQSSILTVASATAQNRSSMLQDVSNGRETEILSINGYIVKRAEELGIECPINRKMIMDILTIDSKQIQHGLKEEGSESAKE</sequence>
<proteinExistence type="inferred from homology"/>
<keyword evidence="4 6" id="KW-0560">Oxidoreductase</keyword>
<reference evidence="9 10" key="1">
    <citation type="submission" date="2019-06" db="EMBL/GenBank/DDBJ databases">
        <title>Genome Sequence of the Brown Rot Fungal Pathogen Monilinia fructicola.</title>
        <authorList>
            <person name="De Miccolis Angelini R.M."/>
            <person name="Landi L."/>
            <person name="Abate D."/>
            <person name="Pollastro S."/>
            <person name="Romanazzi G."/>
            <person name="Faretra F."/>
        </authorList>
    </citation>
    <scope>NUCLEOTIDE SEQUENCE [LARGE SCALE GENOMIC DNA]</scope>
    <source>
        <strain evidence="9 10">Mfrc123</strain>
    </source>
</reference>
<evidence type="ECO:0000313" key="9">
    <source>
        <dbReference type="EMBL" id="KAA8567521.1"/>
    </source>
</evidence>
<dbReference type="VEuPathDB" id="FungiDB:MFRU_048g00210"/>
<evidence type="ECO:0000256" key="4">
    <source>
        <dbReference type="ARBA" id="ARBA00023002"/>
    </source>
</evidence>
<evidence type="ECO:0000256" key="2">
    <source>
        <dbReference type="ARBA" id="ARBA00013014"/>
    </source>
</evidence>
<dbReference type="GO" id="GO:0050661">
    <property type="term" value="F:NADP binding"/>
    <property type="evidence" value="ECO:0007669"/>
    <property type="project" value="TreeGrafter"/>
</dbReference>
<dbReference type="InterPro" id="IPR013332">
    <property type="entry name" value="KPR_N"/>
</dbReference>
<keyword evidence="3 6" id="KW-0521">NADP</keyword>
<evidence type="ECO:0000313" key="10">
    <source>
        <dbReference type="Proteomes" id="UP000322873"/>
    </source>
</evidence>
<dbReference type="AlphaFoldDB" id="A0A5M9JE12"/>
<comment type="caution">
    <text evidence="9">The sequence shown here is derived from an EMBL/GenBank/DDBJ whole genome shotgun (WGS) entry which is preliminary data.</text>
</comment>
<dbReference type="PANTHER" id="PTHR43765">
    <property type="entry name" value="2-DEHYDROPANTOATE 2-REDUCTASE-RELATED"/>
    <property type="match status" value="1"/>
</dbReference>
<dbReference type="SUPFAM" id="SSF48179">
    <property type="entry name" value="6-phosphogluconate dehydrogenase C-terminal domain-like"/>
    <property type="match status" value="1"/>
</dbReference>
<evidence type="ECO:0000256" key="3">
    <source>
        <dbReference type="ARBA" id="ARBA00022857"/>
    </source>
</evidence>
<dbReference type="Pfam" id="PF02558">
    <property type="entry name" value="ApbA"/>
    <property type="match status" value="1"/>
</dbReference>
<dbReference type="Gene3D" id="3.40.50.720">
    <property type="entry name" value="NAD(P)-binding Rossmann-like Domain"/>
    <property type="match status" value="1"/>
</dbReference>
<dbReference type="InterPro" id="IPR008927">
    <property type="entry name" value="6-PGluconate_DH-like_C_sf"/>
</dbReference>
<dbReference type="GO" id="GO:0005739">
    <property type="term" value="C:mitochondrion"/>
    <property type="evidence" value="ECO:0007669"/>
    <property type="project" value="TreeGrafter"/>
</dbReference>
<dbReference type="Pfam" id="PF08546">
    <property type="entry name" value="ApbA_C"/>
    <property type="match status" value="1"/>
</dbReference>
<dbReference type="SUPFAM" id="SSF51735">
    <property type="entry name" value="NAD(P)-binding Rossmann-fold domains"/>
    <property type="match status" value="1"/>
</dbReference>
<feature type="domain" description="Ketopantoate reductase N-terminal" evidence="7">
    <location>
        <begin position="29"/>
        <end position="127"/>
    </location>
</feature>
<dbReference type="PANTHER" id="PTHR43765:SF2">
    <property type="entry name" value="2-DEHYDROPANTOATE 2-REDUCTASE"/>
    <property type="match status" value="1"/>
</dbReference>
<feature type="domain" description="Ketopantoate reductase C-terminal" evidence="8">
    <location>
        <begin position="161"/>
        <end position="287"/>
    </location>
</feature>
<comment type="function">
    <text evidence="6">Catalyzes the NADPH-dependent reduction of ketopantoate into pantoic acid.</text>
</comment>
<evidence type="ECO:0000259" key="7">
    <source>
        <dbReference type="Pfam" id="PF02558"/>
    </source>
</evidence>